<dbReference type="EMBL" id="CM001884">
    <property type="protein sequence ID" value="EOY25890.1"/>
    <property type="molecule type" value="Genomic_DNA"/>
</dbReference>
<dbReference type="Proteomes" id="UP000026915">
    <property type="component" value="Chromosome 6"/>
</dbReference>
<keyword evidence="2" id="KW-1185">Reference proteome</keyword>
<dbReference type="InParanoid" id="A0A061G7P7"/>
<sequence length="158" mass="18408">MEKQAKESKPGVKFTRFTYLFSPHQSALNKKWQLQPWQADPRSSATPPQVTAHYIPLLSSKAQQSFSSTPNSALQPPPFNAHFPFELLIPKQRKKIQAWMNPMLVSSLRSWFCYRCSYNKVWKHPFSRDYQTKHLTGFDHDISTSYYCCFIVDKAKSS</sequence>
<evidence type="ECO:0000313" key="2">
    <source>
        <dbReference type="Proteomes" id="UP000026915"/>
    </source>
</evidence>
<dbReference type="Gramene" id="EOY25890">
    <property type="protein sequence ID" value="EOY25890"/>
    <property type="gene ID" value="TCM_027260"/>
</dbReference>
<reference evidence="1 2" key="1">
    <citation type="journal article" date="2013" name="Genome Biol.">
        <title>The genome sequence of the most widely cultivated cacao type and its use to identify candidate genes regulating pod color.</title>
        <authorList>
            <person name="Motamayor J.C."/>
            <person name="Mockaitis K."/>
            <person name="Schmutz J."/>
            <person name="Haiminen N."/>
            <person name="Iii D.L."/>
            <person name="Cornejo O."/>
            <person name="Findley S.D."/>
            <person name="Zheng P."/>
            <person name="Utro F."/>
            <person name="Royaert S."/>
            <person name="Saski C."/>
            <person name="Jenkins J."/>
            <person name="Podicheti R."/>
            <person name="Zhao M."/>
            <person name="Scheffler B.E."/>
            <person name="Stack J.C."/>
            <person name="Feltus F.A."/>
            <person name="Mustiga G.M."/>
            <person name="Amores F."/>
            <person name="Phillips W."/>
            <person name="Marelli J.P."/>
            <person name="May G.D."/>
            <person name="Shapiro H."/>
            <person name="Ma J."/>
            <person name="Bustamante C.D."/>
            <person name="Schnell R.J."/>
            <person name="Main D."/>
            <person name="Gilbert D."/>
            <person name="Parida L."/>
            <person name="Kuhn D.N."/>
        </authorList>
    </citation>
    <scope>NUCLEOTIDE SEQUENCE [LARGE SCALE GENOMIC DNA]</scope>
    <source>
        <strain evidence="2">cv. Matina 1-6</strain>
    </source>
</reference>
<protein>
    <submittedName>
        <fullName evidence="1">Uncharacterized protein isoform 2</fullName>
    </submittedName>
</protein>
<organism evidence="1 2">
    <name type="scientific">Theobroma cacao</name>
    <name type="common">Cacao</name>
    <name type="synonym">Cocoa</name>
    <dbReference type="NCBI Taxonomy" id="3641"/>
    <lineage>
        <taxon>Eukaryota</taxon>
        <taxon>Viridiplantae</taxon>
        <taxon>Streptophyta</taxon>
        <taxon>Embryophyta</taxon>
        <taxon>Tracheophyta</taxon>
        <taxon>Spermatophyta</taxon>
        <taxon>Magnoliopsida</taxon>
        <taxon>eudicotyledons</taxon>
        <taxon>Gunneridae</taxon>
        <taxon>Pentapetalae</taxon>
        <taxon>rosids</taxon>
        <taxon>malvids</taxon>
        <taxon>Malvales</taxon>
        <taxon>Malvaceae</taxon>
        <taxon>Byttnerioideae</taxon>
        <taxon>Theobroma</taxon>
    </lineage>
</organism>
<dbReference type="AlphaFoldDB" id="A0A061G7P7"/>
<gene>
    <name evidence="1" type="ORF">TCM_027260</name>
</gene>
<proteinExistence type="predicted"/>
<evidence type="ECO:0000313" key="1">
    <source>
        <dbReference type="EMBL" id="EOY25890.1"/>
    </source>
</evidence>
<accession>A0A061G7P7</accession>
<name>A0A061G7P7_THECC</name>
<dbReference type="HOGENOM" id="CLU_1672426_0_0_1"/>